<feature type="transmembrane region" description="Helical" evidence="1">
    <location>
        <begin position="313"/>
        <end position="335"/>
    </location>
</feature>
<keyword evidence="1" id="KW-0812">Transmembrane</keyword>
<dbReference type="EMBL" id="QEKH01000012">
    <property type="protein sequence ID" value="PVY42063.1"/>
    <property type="molecule type" value="Genomic_DNA"/>
</dbReference>
<reference evidence="4 5" key="1">
    <citation type="submission" date="2018-04" db="EMBL/GenBank/DDBJ databases">
        <title>Genomic Encyclopedia of Type Strains, Phase IV (KMG-IV): sequencing the most valuable type-strain genomes for metagenomic binning, comparative biology and taxonomic classification.</title>
        <authorList>
            <person name="Goeker M."/>
        </authorList>
    </citation>
    <scope>NUCLEOTIDE SEQUENCE [LARGE SCALE GENOMIC DNA]</scope>
    <source>
        <strain evidence="4 5">DSM 14823</strain>
    </source>
</reference>
<dbReference type="GO" id="GO:0016740">
    <property type="term" value="F:transferase activity"/>
    <property type="evidence" value="ECO:0007669"/>
    <property type="project" value="UniProtKB-KW"/>
</dbReference>
<name>A0A2U1B081_9BACT</name>
<dbReference type="InterPro" id="IPR050256">
    <property type="entry name" value="Glycosyltransferase_2"/>
</dbReference>
<keyword evidence="5" id="KW-1185">Reference proteome</keyword>
<protein>
    <submittedName>
        <fullName evidence="4">Glycosyltransferase involved in cell wall biosynthesis</fullName>
    </submittedName>
</protein>
<accession>A0A2U1B081</accession>
<comment type="caution">
    <text evidence="4">The sequence shown here is derived from an EMBL/GenBank/DDBJ whole genome shotgun (WGS) entry which is preliminary data.</text>
</comment>
<dbReference type="InterPro" id="IPR001173">
    <property type="entry name" value="Glyco_trans_2-like"/>
</dbReference>
<dbReference type="InterPro" id="IPR018639">
    <property type="entry name" value="DUF2062"/>
</dbReference>
<feature type="transmembrane region" description="Helical" evidence="1">
    <location>
        <begin position="275"/>
        <end position="301"/>
    </location>
</feature>
<dbReference type="PANTHER" id="PTHR48090:SF7">
    <property type="entry name" value="RFBJ PROTEIN"/>
    <property type="match status" value="1"/>
</dbReference>
<evidence type="ECO:0000259" key="2">
    <source>
        <dbReference type="Pfam" id="PF00535"/>
    </source>
</evidence>
<keyword evidence="1" id="KW-0472">Membrane</keyword>
<feature type="domain" description="Glycosyltransferase 2-like" evidence="2">
    <location>
        <begin position="10"/>
        <end position="167"/>
    </location>
</feature>
<evidence type="ECO:0000313" key="4">
    <source>
        <dbReference type="EMBL" id="PVY42063.1"/>
    </source>
</evidence>
<dbReference type="AlphaFoldDB" id="A0A2U1B081"/>
<dbReference type="OrthoDB" id="9810303at2"/>
<feature type="transmembrane region" description="Helical" evidence="1">
    <location>
        <begin position="360"/>
        <end position="387"/>
    </location>
</feature>
<dbReference type="Proteomes" id="UP000245959">
    <property type="component" value="Unassembled WGS sequence"/>
</dbReference>
<proteinExistence type="predicted"/>
<evidence type="ECO:0000259" key="3">
    <source>
        <dbReference type="Pfam" id="PF09835"/>
    </source>
</evidence>
<dbReference type="InterPro" id="IPR029044">
    <property type="entry name" value="Nucleotide-diphossugar_trans"/>
</dbReference>
<keyword evidence="4" id="KW-0808">Transferase</keyword>
<evidence type="ECO:0000256" key="1">
    <source>
        <dbReference type="SAM" id="Phobius"/>
    </source>
</evidence>
<organism evidence="4 5">
    <name type="scientific">Victivallis vadensis</name>
    <dbReference type="NCBI Taxonomy" id="172901"/>
    <lineage>
        <taxon>Bacteria</taxon>
        <taxon>Pseudomonadati</taxon>
        <taxon>Lentisphaerota</taxon>
        <taxon>Lentisphaeria</taxon>
        <taxon>Victivallales</taxon>
        <taxon>Victivallaceae</taxon>
        <taxon>Victivallis</taxon>
    </lineage>
</organism>
<dbReference type="PANTHER" id="PTHR48090">
    <property type="entry name" value="UNDECAPRENYL-PHOSPHATE 4-DEOXY-4-FORMAMIDO-L-ARABINOSE TRANSFERASE-RELATED"/>
    <property type="match status" value="1"/>
</dbReference>
<dbReference type="RefSeq" id="WP_116883903.1">
    <property type="nucleotide sequence ID" value="NZ_CABMMC010000069.1"/>
</dbReference>
<dbReference type="Gene3D" id="3.90.550.10">
    <property type="entry name" value="Spore Coat Polysaccharide Biosynthesis Protein SpsA, Chain A"/>
    <property type="match status" value="1"/>
</dbReference>
<dbReference type="GeneID" id="78295210"/>
<sequence length="393" mass="43918">MGTSPNNIWCVIPVYNNGSTVADVVRRCRAQMEQVLVVDDGSTDLPLGFYEMLESMGVRYLIHGRNRGKGAAILTALAFLEGEKADYMITIDADGQHYPEDLPAFLELLERQEDLLVVGCRKFEGDNVPGGSRFGRAFANFWLKVETGASCGDCQSGFRAYPVAALAKLRFRCRHYNFETEVLTRCIWGGLKLREVPVRVHYPAREERVSHFRPWLDNLRISLIHVHLVGLRLLPWNAKRIAKAKPEKGPGWGVLLHPAAFLKQLLRENATPGGLAAAAAVGTFLAVLPLPGVHTLAILYVTVRLNLNKIMALAIQNLFMPPLTPFLCIELGYYLRHGHWWTELTFDSVVREMPYRLWEWLLGSLVLAPVFAAAAFVAVFAAARLLAGRRGDE</sequence>
<gene>
    <name evidence="4" type="ORF">C8D82_11260</name>
</gene>
<dbReference type="SUPFAM" id="SSF53448">
    <property type="entry name" value="Nucleotide-diphospho-sugar transferases"/>
    <property type="match status" value="1"/>
</dbReference>
<feature type="domain" description="DUF2062" evidence="3">
    <location>
        <begin position="261"/>
        <end position="390"/>
    </location>
</feature>
<dbReference type="Pfam" id="PF00535">
    <property type="entry name" value="Glycos_transf_2"/>
    <property type="match status" value="1"/>
</dbReference>
<evidence type="ECO:0000313" key="5">
    <source>
        <dbReference type="Proteomes" id="UP000245959"/>
    </source>
</evidence>
<dbReference type="CDD" id="cd04179">
    <property type="entry name" value="DPM_DPG-synthase_like"/>
    <property type="match status" value="1"/>
</dbReference>
<dbReference type="Pfam" id="PF09835">
    <property type="entry name" value="DUF2062"/>
    <property type="match status" value="1"/>
</dbReference>
<keyword evidence="1" id="KW-1133">Transmembrane helix</keyword>